<gene>
    <name evidence="8" type="ORF">DES41_11811</name>
</gene>
<evidence type="ECO:0000313" key="9">
    <source>
        <dbReference type="Proteomes" id="UP000252884"/>
    </source>
</evidence>
<dbReference type="CDD" id="cd00609">
    <property type="entry name" value="AAT_like"/>
    <property type="match status" value="1"/>
</dbReference>
<dbReference type="InterPro" id="IPR015424">
    <property type="entry name" value="PyrdxlP-dep_Trfase"/>
</dbReference>
<evidence type="ECO:0000256" key="6">
    <source>
        <dbReference type="ARBA" id="ARBA00022898"/>
    </source>
</evidence>
<evidence type="ECO:0000259" key="7">
    <source>
        <dbReference type="Pfam" id="PF00155"/>
    </source>
</evidence>
<comment type="caution">
    <text evidence="8">The sequence shown here is derived from an EMBL/GenBank/DDBJ whole genome shotgun (WGS) entry which is preliminary data.</text>
</comment>
<dbReference type="FunFam" id="3.40.640.10:FF:000053">
    <property type="entry name" value="Aminotransferase, class I"/>
    <property type="match status" value="1"/>
</dbReference>
<evidence type="ECO:0000256" key="3">
    <source>
        <dbReference type="ARBA" id="ARBA00011738"/>
    </source>
</evidence>
<dbReference type="AlphaFoldDB" id="A0A368X733"/>
<dbReference type="OrthoDB" id="9804020at2"/>
<dbReference type="PANTHER" id="PTHR42790">
    <property type="entry name" value="AMINOTRANSFERASE"/>
    <property type="match status" value="1"/>
</dbReference>
<dbReference type="GO" id="GO:0008483">
    <property type="term" value="F:transaminase activity"/>
    <property type="evidence" value="ECO:0007669"/>
    <property type="project" value="UniProtKB-KW"/>
</dbReference>
<evidence type="ECO:0000256" key="4">
    <source>
        <dbReference type="ARBA" id="ARBA00022576"/>
    </source>
</evidence>
<dbReference type="GO" id="GO:1901605">
    <property type="term" value="P:alpha-amino acid metabolic process"/>
    <property type="evidence" value="ECO:0007669"/>
    <property type="project" value="TreeGrafter"/>
</dbReference>
<dbReference type="InterPro" id="IPR050859">
    <property type="entry name" value="Class-I_PLP-dep_aminotransf"/>
</dbReference>
<keyword evidence="6" id="KW-0663">Pyridoxal phosphate</keyword>
<keyword evidence="5" id="KW-0808">Transferase</keyword>
<evidence type="ECO:0000256" key="1">
    <source>
        <dbReference type="ARBA" id="ARBA00001933"/>
    </source>
</evidence>
<evidence type="ECO:0000256" key="2">
    <source>
        <dbReference type="ARBA" id="ARBA00007441"/>
    </source>
</evidence>
<dbReference type="SUPFAM" id="SSF53383">
    <property type="entry name" value="PLP-dependent transferases"/>
    <property type="match status" value="1"/>
</dbReference>
<feature type="domain" description="Aminotransferase class I/classII large" evidence="7">
    <location>
        <begin position="55"/>
        <end position="385"/>
    </location>
</feature>
<dbReference type="Gene3D" id="3.40.640.10">
    <property type="entry name" value="Type I PLP-dependent aspartate aminotransferase-like (Major domain)"/>
    <property type="match status" value="1"/>
</dbReference>
<proteinExistence type="inferred from homology"/>
<dbReference type="GO" id="GO:0030170">
    <property type="term" value="F:pyridoxal phosphate binding"/>
    <property type="evidence" value="ECO:0007669"/>
    <property type="project" value="InterPro"/>
</dbReference>
<keyword evidence="9" id="KW-1185">Reference proteome</keyword>
<dbReference type="Gene3D" id="3.90.1150.10">
    <property type="entry name" value="Aspartate Aminotransferase, domain 1"/>
    <property type="match status" value="1"/>
</dbReference>
<comment type="subunit">
    <text evidence="3">Homodimer.</text>
</comment>
<dbReference type="InterPro" id="IPR015422">
    <property type="entry name" value="PyrdxlP-dep_Trfase_small"/>
</dbReference>
<comment type="similarity">
    <text evidence="2">Belongs to the class-I pyridoxal-phosphate-dependent aminotransferase family.</text>
</comment>
<reference evidence="8 9" key="1">
    <citation type="submission" date="2018-07" db="EMBL/GenBank/DDBJ databases">
        <title>Genomic Encyclopedia of Type Strains, Phase IV (KMG-IV): sequencing the most valuable type-strain genomes for metagenomic binning, comparative biology and taxonomic classification.</title>
        <authorList>
            <person name="Goeker M."/>
        </authorList>
    </citation>
    <scope>NUCLEOTIDE SEQUENCE [LARGE SCALE GENOMIC DNA]</scope>
    <source>
        <strain evidence="8 9">DSM 21634</strain>
    </source>
</reference>
<organism evidence="8 9">
    <name type="scientific">Pseudorhodoferax soli</name>
    <dbReference type="NCBI Taxonomy" id="545864"/>
    <lineage>
        <taxon>Bacteria</taxon>
        <taxon>Pseudomonadati</taxon>
        <taxon>Pseudomonadota</taxon>
        <taxon>Betaproteobacteria</taxon>
        <taxon>Burkholderiales</taxon>
        <taxon>Comamonadaceae</taxon>
    </lineage>
</organism>
<comment type="cofactor">
    <cofactor evidence="1">
        <name>pyridoxal 5'-phosphate</name>
        <dbReference type="ChEBI" id="CHEBI:597326"/>
    </cofactor>
</comment>
<sequence length="393" mass="41948">MQLAKKIQPGGGSAIREIAKKTVLNPNIISLAGGLPSPDSFPVEEMRACFDAVLSKQGRVALQYGATDGYLPLRELIASQWRGRGVAIQAENVLITCGSQQGLDLVGRVLVDEGATVFTESPTYLGATQALRAYGPAFVGIGSDQKGLVVDALAERSSACGGGRAGLVYVVPNFPNPSGRTLDAARREALDHVAQSRGLVIVEDDPYAELSFDGSSLPSLLSLSPGNVIHLGSFSKILSPGIRLGFVIAPVHVIRAMEQVKQGIDLHTSGLTQMAMATLLESGFMDGHLQRIRELYARKSQVMCGAVRTHMPPSVRFEEPKGGMFMWLTLPEHIDTTELLPKALAAGVAFVPGAPFYVEHPERNTMRLSFATASDSNIKTGIERIGSLIRGCT</sequence>
<dbReference type="RefSeq" id="WP_114472601.1">
    <property type="nucleotide sequence ID" value="NZ_QPJK01000018.1"/>
</dbReference>
<dbReference type="InterPro" id="IPR015421">
    <property type="entry name" value="PyrdxlP-dep_Trfase_major"/>
</dbReference>
<dbReference type="InterPro" id="IPR004839">
    <property type="entry name" value="Aminotransferase_I/II_large"/>
</dbReference>
<keyword evidence="4" id="KW-0032">Aminotransferase</keyword>
<dbReference type="Proteomes" id="UP000252884">
    <property type="component" value="Unassembled WGS sequence"/>
</dbReference>
<protein>
    <submittedName>
        <fullName evidence="8">2-aminoadipate transaminase</fullName>
    </submittedName>
</protein>
<evidence type="ECO:0000256" key="5">
    <source>
        <dbReference type="ARBA" id="ARBA00022679"/>
    </source>
</evidence>
<accession>A0A368X733</accession>
<evidence type="ECO:0000313" key="8">
    <source>
        <dbReference type="EMBL" id="RCW63615.1"/>
    </source>
</evidence>
<name>A0A368X733_9BURK</name>
<dbReference type="EMBL" id="QPJK01000018">
    <property type="protein sequence ID" value="RCW63615.1"/>
    <property type="molecule type" value="Genomic_DNA"/>
</dbReference>
<dbReference type="PANTHER" id="PTHR42790:SF19">
    <property type="entry name" value="KYNURENINE_ALPHA-AMINOADIPATE AMINOTRANSFERASE, MITOCHONDRIAL"/>
    <property type="match status" value="1"/>
</dbReference>
<dbReference type="Pfam" id="PF00155">
    <property type="entry name" value="Aminotran_1_2"/>
    <property type="match status" value="1"/>
</dbReference>